<dbReference type="GO" id="GO:0005886">
    <property type="term" value="C:plasma membrane"/>
    <property type="evidence" value="ECO:0007669"/>
    <property type="project" value="UniProtKB-SubCell"/>
</dbReference>
<feature type="transmembrane region" description="Helical" evidence="7">
    <location>
        <begin position="77"/>
        <end position="94"/>
    </location>
</feature>
<feature type="transmembrane region" description="Helical" evidence="7">
    <location>
        <begin position="137"/>
        <end position="157"/>
    </location>
</feature>
<feature type="transmembrane region" description="Helical" evidence="7">
    <location>
        <begin position="185"/>
        <end position="203"/>
    </location>
</feature>
<evidence type="ECO:0000256" key="5">
    <source>
        <dbReference type="ARBA" id="ARBA00022989"/>
    </source>
</evidence>
<dbReference type="InterPro" id="IPR036259">
    <property type="entry name" value="MFS_trans_sf"/>
</dbReference>
<organism evidence="9">
    <name type="scientific">marine metagenome</name>
    <dbReference type="NCBI Taxonomy" id="408172"/>
    <lineage>
        <taxon>unclassified sequences</taxon>
        <taxon>metagenomes</taxon>
        <taxon>ecological metagenomes</taxon>
    </lineage>
</organism>
<evidence type="ECO:0000256" key="1">
    <source>
        <dbReference type="ARBA" id="ARBA00004651"/>
    </source>
</evidence>
<gene>
    <name evidence="9" type="ORF">METZ01_LOCUS64358</name>
</gene>
<feature type="transmembrane region" description="Helical" evidence="7">
    <location>
        <begin position="295"/>
        <end position="319"/>
    </location>
</feature>
<reference evidence="9" key="1">
    <citation type="submission" date="2018-05" db="EMBL/GenBank/DDBJ databases">
        <authorList>
            <person name="Lanie J.A."/>
            <person name="Ng W.-L."/>
            <person name="Kazmierczak K.M."/>
            <person name="Andrzejewski T.M."/>
            <person name="Davidsen T.M."/>
            <person name="Wayne K.J."/>
            <person name="Tettelin H."/>
            <person name="Glass J.I."/>
            <person name="Rusch D."/>
            <person name="Podicherti R."/>
            <person name="Tsui H.-C.T."/>
            <person name="Winkler M.E."/>
        </authorList>
    </citation>
    <scope>NUCLEOTIDE SEQUENCE</scope>
</reference>
<dbReference type="PANTHER" id="PTHR23522">
    <property type="entry name" value="BLL5896 PROTEIN"/>
    <property type="match status" value="1"/>
</dbReference>
<protein>
    <recommendedName>
        <fullName evidence="8">Major facilitator superfamily (MFS) profile domain-containing protein</fullName>
    </recommendedName>
</protein>
<keyword evidence="4 7" id="KW-0812">Transmembrane</keyword>
<evidence type="ECO:0000256" key="6">
    <source>
        <dbReference type="ARBA" id="ARBA00023136"/>
    </source>
</evidence>
<comment type="subcellular location">
    <subcellularLocation>
        <location evidence="1">Cell membrane</location>
        <topology evidence="1">Multi-pass membrane protein</topology>
    </subcellularLocation>
</comment>
<dbReference type="Gene3D" id="1.20.1250.20">
    <property type="entry name" value="MFS general substrate transporter like domains"/>
    <property type="match status" value="2"/>
</dbReference>
<accession>A0A381T6Z3</accession>
<evidence type="ECO:0000259" key="8">
    <source>
        <dbReference type="PROSITE" id="PS50850"/>
    </source>
</evidence>
<dbReference type="PROSITE" id="PS50850">
    <property type="entry name" value="MFS"/>
    <property type="match status" value="1"/>
</dbReference>
<dbReference type="EMBL" id="UINC01004064">
    <property type="protein sequence ID" value="SVA11504.1"/>
    <property type="molecule type" value="Genomic_DNA"/>
</dbReference>
<name>A0A381T6Z3_9ZZZZ</name>
<sequence>MSKNSRLGTMMFLQYALWGAWLPVTARYLSAGVAEGGLGFSGSEIGMILGLAGSIGAVAAPFIAGQIADRYFSTERILAALVIIGGVVKWITAYQTDYSAWLVLSIIYSVVYMPTLALSNSITFAHMKDPDSDFPKIRVWGTIGWIAASWAFPMIWLQTDLNFQWMPPFIVGPEVANVTSRLADALIFSGVISVTYGLFCFMLPNTPPKKDAVEKLAFKKAFALFNQTSFTILVVASLTVSIIHQIYFLQTGPFLSSIGLKDSQIGPAMTVGQFAEIAAMAYLGFFLKRFGFRKVIFLGVLAYAARYAVFGTVTLPIWIMVVSQAFHGICYAFFFAGAYIYVDKIADEDVRHSAQTVFGMIILGGGPVIGGWLSGYLQETFTQAGLFDYSPFWYTLSAIGFVTALFFGFMFREQVEERAEA</sequence>
<keyword evidence="2" id="KW-0813">Transport</keyword>
<feature type="transmembrane region" description="Helical" evidence="7">
    <location>
        <begin position="354"/>
        <end position="372"/>
    </location>
</feature>
<feature type="transmembrane region" description="Helical" evidence="7">
    <location>
        <begin position="392"/>
        <end position="411"/>
    </location>
</feature>
<feature type="transmembrane region" description="Helical" evidence="7">
    <location>
        <begin position="325"/>
        <end position="342"/>
    </location>
</feature>
<keyword evidence="3" id="KW-1003">Cell membrane</keyword>
<dbReference type="AlphaFoldDB" id="A0A381T6Z3"/>
<dbReference type="PANTHER" id="PTHR23522:SF4">
    <property type="entry name" value="NUCLEOSIDE PERMEASE NUPG-RELATED"/>
    <property type="match status" value="1"/>
</dbReference>
<keyword evidence="6 7" id="KW-0472">Membrane</keyword>
<dbReference type="InterPro" id="IPR004740">
    <property type="entry name" value="Nuc_H_symport"/>
</dbReference>
<feature type="transmembrane region" description="Helical" evidence="7">
    <location>
        <begin position="224"/>
        <end position="248"/>
    </location>
</feature>
<dbReference type="GO" id="GO:0015212">
    <property type="term" value="F:cytidine transmembrane transporter activity"/>
    <property type="evidence" value="ECO:0007669"/>
    <property type="project" value="TreeGrafter"/>
</dbReference>
<dbReference type="InterPro" id="IPR020846">
    <property type="entry name" value="MFS_dom"/>
</dbReference>
<dbReference type="Pfam" id="PF03825">
    <property type="entry name" value="Nuc_H_symport"/>
    <property type="match status" value="1"/>
</dbReference>
<evidence type="ECO:0000256" key="4">
    <source>
        <dbReference type="ARBA" id="ARBA00022692"/>
    </source>
</evidence>
<evidence type="ECO:0000256" key="3">
    <source>
        <dbReference type="ARBA" id="ARBA00022475"/>
    </source>
</evidence>
<keyword evidence="5 7" id="KW-1133">Transmembrane helix</keyword>
<proteinExistence type="predicted"/>
<feature type="transmembrane region" description="Helical" evidence="7">
    <location>
        <begin position="268"/>
        <end position="288"/>
    </location>
</feature>
<feature type="domain" description="Major facilitator superfamily (MFS) profile" evidence="8">
    <location>
        <begin position="229"/>
        <end position="421"/>
    </location>
</feature>
<evidence type="ECO:0000313" key="9">
    <source>
        <dbReference type="EMBL" id="SVA11504.1"/>
    </source>
</evidence>
<dbReference type="SUPFAM" id="SSF103473">
    <property type="entry name" value="MFS general substrate transporter"/>
    <property type="match status" value="1"/>
</dbReference>
<evidence type="ECO:0000256" key="7">
    <source>
        <dbReference type="SAM" id="Phobius"/>
    </source>
</evidence>
<evidence type="ECO:0000256" key="2">
    <source>
        <dbReference type="ARBA" id="ARBA00022448"/>
    </source>
</evidence>
<dbReference type="GO" id="GO:0015213">
    <property type="term" value="F:uridine transmembrane transporter activity"/>
    <property type="evidence" value="ECO:0007669"/>
    <property type="project" value="TreeGrafter"/>
</dbReference>
<feature type="transmembrane region" description="Helical" evidence="7">
    <location>
        <begin position="100"/>
        <end position="125"/>
    </location>
</feature>
<feature type="transmembrane region" description="Helical" evidence="7">
    <location>
        <begin position="45"/>
        <end position="65"/>
    </location>
</feature>